<organism evidence="11 12">
    <name type="scientific">Ancylostoma duodenale</name>
    <dbReference type="NCBI Taxonomy" id="51022"/>
    <lineage>
        <taxon>Eukaryota</taxon>
        <taxon>Metazoa</taxon>
        <taxon>Ecdysozoa</taxon>
        <taxon>Nematoda</taxon>
        <taxon>Chromadorea</taxon>
        <taxon>Rhabditida</taxon>
        <taxon>Rhabditina</taxon>
        <taxon>Rhabditomorpha</taxon>
        <taxon>Strongyloidea</taxon>
        <taxon>Ancylostomatidae</taxon>
        <taxon>Ancylostomatinae</taxon>
        <taxon>Ancylostoma</taxon>
    </lineage>
</organism>
<keyword evidence="2" id="KW-0813">Transport</keyword>
<evidence type="ECO:0000256" key="5">
    <source>
        <dbReference type="ARBA" id="ARBA00022692"/>
    </source>
</evidence>
<dbReference type="GO" id="GO:0005432">
    <property type="term" value="F:calcium:sodium antiporter activity"/>
    <property type="evidence" value="ECO:0007669"/>
    <property type="project" value="TreeGrafter"/>
</dbReference>
<keyword evidence="3" id="KW-0050">Antiport</keyword>
<keyword evidence="6" id="KW-1133">Transmembrane helix</keyword>
<name>A0A0C2CQN2_9BILA</name>
<dbReference type="GO" id="GO:0098794">
    <property type="term" value="C:postsynapse"/>
    <property type="evidence" value="ECO:0007669"/>
    <property type="project" value="TreeGrafter"/>
</dbReference>
<evidence type="ECO:0000256" key="2">
    <source>
        <dbReference type="ARBA" id="ARBA00022448"/>
    </source>
</evidence>
<dbReference type="GO" id="GO:0098703">
    <property type="term" value="P:calcium ion import across plasma membrane"/>
    <property type="evidence" value="ECO:0007669"/>
    <property type="project" value="TreeGrafter"/>
</dbReference>
<dbReference type="GO" id="GO:0030424">
    <property type="term" value="C:axon"/>
    <property type="evidence" value="ECO:0007669"/>
    <property type="project" value="TreeGrafter"/>
</dbReference>
<keyword evidence="8" id="KW-0472">Membrane</keyword>
<evidence type="ECO:0000256" key="6">
    <source>
        <dbReference type="ARBA" id="ARBA00022989"/>
    </source>
</evidence>
<dbReference type="Pfam" id="PF01699">
    <property type="entry name" value="Na_Ca_ex"/>
    <property type="match status" value="1"/>
</dbReference>
<feature type="region of interest" description="Disordered" evidence="9">
    <location>
        <begin position="1"/>
        <end position="36"/>
    </location>
</feature>
<dbReference type="GO" id="GO:0012505">
    <property type="term" value="C:endomembrane system"/>
    <property type="evidence" value="ECO:0007669"/>
    <property type="project" value="UniProtKB-SubCell"/>
</dbReference>
<protein>
    <recommendedName>
        <fullName evidence="10">Sodium/calcium exchanger membrane region domain-containing protein</fullName>
    </recommendedName>
</protein>
<comment type="subcellular location">
    <subcellularLocation>
        <location evidence="1">Endomembrane system</location>
        <topology evidence="1">Multi-pass membrane protein</topology>
    </subcellularLocation>
</comment>
<keyword evidence="12" id="KW-1185">Reference proteome</keyword>
<accession>A0A0C2CQN2</accession>
<dbReference type="OrthoDB" id="418484at2759"/>
<dbReference type="AlphaFoldDB" id="A0A0C2CQN2"/>
<evidence type="ECO:0000256" key="4">
    <source>
        <dbReference type="ARBA" id="ARBA00022568"/>
    </source>
</evidence>
<evidence type="ECO:0000256" key="1">
    <source>
        <dbReference type="ARBA" id="ARBA00004127"/>
    </source>
</evidence>
<feature type="domain" description="Sodium/calcium exchanger membrane region" evidence="10">
    <location>
        <begin position="48"/>
        <end position="93"/>
    </location>
</feature>
<evidence type="ECO:0000313" key="11">
    <source>
        <dbReference type="EMBL" id="KIH52102.1"/>
    </source>
</evidence>
<evidence type="ECO:0000256" key="9">
    <source>
        <dbReference type="SAM" id="MobiDB-lite"/>
    </source>
</evidence>
<dbReference type="PANTHER" id="PTHR11878">
    <property type="entry name" value="SODIUM/CALCIUM EXCHANGER"/>
    <property type="match status" value="1"/>
</dbReference>
<keyword evidence="4" id="KW-0109">Calcium transport</keyword>
<evidence type="ECO:0000259" key="10">
    <source>
        <dbReference type="Pfam" id="PF01699"/>
    </source>
</evidence>
<proteinExistence type="predicted"/>
<evidence type="ECO:0000256" key="7">
    <source>
        <dbReference type="ARBA" id="ARBA00023065"/>
    </source>
</evidence>
<dbReference type="PANTHER" id="PTHR11878:SF76">
    <property type="entry name" value="CALX-BETA DOMAIN-CONTAINING PROTEIN"/>
    <property type="match status" value="1"/>
</dbReference>
<dbReference type="Gene3D" id="1.20.1420.30">
    <property type="entry name" value="NCX, central ion-binding region"/>
    <property type="match status" value="1"/>
</dbReference>
<dbReference type="InterPro" id="IPR051171">
    <property type="entry name" value="CaCA"/>
</dbReference>
<dbReference type="InterPro" id="IPR044880">
    <property type="entry name" value="NCX_ion-bd_dom_sf"/>
</dbReference>
<dbReference type="InterPro" id="IPR004837">
    <property type="entry name" value="NaCa_Exmemb"/>
</dbReference>
<dbReference type="GO" id="GO:0042383">
    <property type="term" value="C:sarcolemma"/>
    <property type="evidence" value="ECO:0007669"/>
    <property type="project" value="TreeGrafter"/>
</dbReference>
<gene>
    <name evidence="11" type="ORF">ANCDUO_17798</name>
</gene>
<dbReference type="Proteomes" id="UP000054047">
    <property type="component" value="Unassembled WGS sequence"/>
</dbReference>
<evidence type="ECO:0000313" key="12">
    <source>
        <dbReference type="Proteomes" id="UP000054047"/>
    </source>
</evidence>
<keyword evidence="7" id="KW-0406">Ion transport</keyword>
<sequence>MISGPKPQNGGKLLSKEADKQRVRKKQDKGVLMAGNMPEEEEYEEVKVWNPTVANLTLMALGSSAPEILLSIIEIVGNGFRSGDLGPGTIVGKESLVNCCFSSNLVCRI</sequence>
<keyword evidence="4" id="KW-0106">Calcium</keyword>
<reference evidence="11 12" key="1">
    <citation type="submission" date="2013-12" db="EMBL/GenBank/DDBJ databases">
        <title>Draft genome of the parsitic nematode Ancylostoma duodenale.</title>
        <authorList>
            <person name="Mitreva M."/>
        </authorList>
    </citation>
    <scope>NUCLEOTIDE SEQUENCE [LARGE SCALE GENOMIC DNA]</scope>
    <source>
        <strain evidence="11 12">Zhejiang</strain>
    </source>
</reference>
<dbReference type="EMBL" id="KN744566">
    <property type="protein sequence ID" value="KIH52102.1"/>
    <property type="molecule type" value="Genomic_DNA"/>
</dbReference>
<evidence type="ECO:0000256" key="8">
    <source>
        <dbReference type="ARBA" id="ARBA00023136"/>
    </source>
</evidence>
<evidence type="ECO:0000256" key="3">
    <source>
        <dbReference type="ARBA" id="ARBA00022449"/>
    </source>
</evidence>
<keyword evidence="5" id="KW-0812">Transmembrane</keyword>